<dbReference type="RefSeq" id="XP_016608786.1">
    <property type="nucleotide sequence ID" value="XM_016752110.1"/>
</dbReference>
<evidence type="ECO:0000313" key="2">
    <source>
        <dbReference type="Proteomes" id="UP000053201"/>
    </source>
</evidence>
<proteinExistence type="predicted"/>
<dbReference type="Proteomes" id="UP000053201">
    <property type="component" value="Unassembled WGS sequence"/>
</dbReference>
<organism evidence="1 2">
    <name type="scientific">Spizellomyces punctatus (strain DAOM BR117)</name>
    <dbReference type="NCBI Taxonomy" id="645134"/>
    <lineage>
        <taxon>Eukaryota</taxon>
        <taxon>Fungi</taxon>
        <taxon>Fungi incertae sedis</taxon>
        <taxon>Chytridiomycota</taxon>
        <taxon>Chytridiomycota incertae sedis</taxon>
        <taxon>Chytridiomycetes</taxon>
        <taxon>Spizellomycetales</taxon>
        <taxon>Spizellomycetaceae</taxon>
        <taxon>Spizellomyces</taxon>
    </lineage>
</organism>
<dbReference type="EMBL" id="KQ257455">
    <property type="protein sequence ID" value="KND00747.1"/>
    <property type="molecule type" value="Genomic_DNA"/>
</dbReference>
<dbReference type="OrthoDB" id="10288774at2759"/>
<accession>A0A0L0HI20</accession>
<name>A0A0L0HI20_SPIPD</name>
<evidence type="ECO:0000313" key="1">
    <source>
        <dbReference type="EMBL" id="KND00747.1"/>
    </source>
</evidence>
<dbReference type="AlphaFoldDB" id="A0A0L0HI20"/>
<keyword evidence="2" id="KW-1185">Reference proteome</keyword>
<dbReference type="VEuPathDB" id="FungiDB:SPPG_03862"/>
<gene>
    <name evidence="1" type="ORF">SPPG_03862</name>
</gene>
<reference evidence="1 2" key="1">
    <citation type="submission" date="2009-08" db="EMBL/GenBank/DDBJ databases">
        <title>The Genome Sequence of Spizellomyces punctatus strain DAOM BR117.</title>
        <authorList>
            <consortium name="The Broad Institute Genome Sequencing Platform"/>
            <person name="Russ C."/>
            <person name="Cuomo C."/>
            <person name="Shea T."/>
            <person name="Young S.K."/>
            <person name="Zeng Q."/>
            <person name="Koehrsen M."/>
            <person name="Haas B."/>
            <person name="Borodovsky M."/>
            <person name="Guigo R."/>
            <person name="Alvarado L."/>
            <person name="Berlin A."/>
            <person name="Bochicchio J."/>
            <person name="Borenstein D."/>
            <person name="Chapman S."/>
            <person name="Chen Z."/>
            <person name="Engels R."/>
            <person name="Freedman E."/>
            <person name="Gellesch M."/>
            <person name="Goldberg J."/>
            <person name="Griggs A."/>
            <person name="Gujja S."/>
            <person name="Heiman D."/>
            <person name="Hepburn T."/>
            <person name="Howarth C."/>
            <person name="Jen D."/>
            <person name="Larson L."/>
            <person name="Lewis B."/>
            <person name="Mehta T."/>
            <person name="Park D."/>
            <person name="Pearson M."/>
            <person name="Roberts A."/>
            <person name="Saif S."/>
            <person name="Shenoy N."/>
            <person name="Sisk P."/>
            <person name="Stolte C."/>
            <person name="Sykes S."/>
            <person name="Thomson T."/>
            <person name="Walk T."/>
            <person name="White J."/>
            <person name="Yandava C."/>
            <person name="Burger G."/>
            <person name="Gray M.W."/>
            <person name="Holland P.W.H."/>
            <person name="King N."/>
            <person name="Lang F.B.F."/>
            <person name="Roger A.J."/>
            <person name="Ruiz-Trillo I."/>
            <person name="Lander E."/>
            <person name="Nusbaum C."/>
        </authorList>
    </citation>
    <scope>NUCLEOTIDE SEQUENCE [LARGE SCALE GENOMIC DNA]</scope>
    <source>
        <strain evidence="1 2">DAOM BR117</strain>
    </source>
</reference>
<dbReference type="GeneID" id="27687347"/>
<sequence length="208" mass="23574">MLTTWTEKEKQLLAHCILQHPGWTDQSLSEDIGSKNVVEVSLFLEELKKTVPHLVHPKDVSRDEIRKECNGDCEVPLNLTPEQEMEYLSFFNLPGLLRISHDVYLKDPNTSMQRSAVFSLYLSLRTWLTRIIRTSVALAVERRRQGIQLYGHRSLQKKGESALEITSKDVINALTLLEPGCLPESVNEELPEGQGCLDADHDAQQAIV</sequence>
<protein>
    <submittedName>
        <fullName evidence="1">Uncharacterized protein</fullName>
    </submittedName>
</protein>
<dbReference type="InParanoid" id="A0A0L0HI20"/>